<feature type="region of interest" description="Disordered" evidence="1">
    <location>
        <begin position="1"/>
        <end position="39"/>
    </location>
</feature>
<accession>A0A9Q3DIL8</accession>
<evidence type="ECO:0000256" key="1">
    <source>
        <dbReference type="SAM" id="MobiDB-lite"/>
    </source>
</evidence>
<keyword evidence="3" id="KW-1185">Reference proteome</keyword>
<feature type="compositionally biased region" description="Low complexity" evidence="1">
    <location>
        <begin position="26"/>
        <end position="36"/>
    </location>
</feature>
<sequence length="126" mass="14276">MDLEKEYERPGSPSSKKKYLEDSRVSPHSPRSVPTPFDIDSEPELIQRNFQSVETLPRGRNINISVPVQKLVQRSQGGRMESLSKPLAGGLELLLTHQELSGLGEDHKSLRRMECIVLQRQGQKDK</sequence>
<name>A0A9Q3DIL8_9BASI</name>
<protein>
    <submittedName>
        <fullName evidence="2">Uncharacterized protein</fullName>
    </submittedName>
</protein>
<organism evidence="2 3">
    <name type="scientific">Austropuccinia psidii MF-1</name>
    <dbReference type="NCBI Taxonomy" id="1389203"/>
    <lineage>
        <taxon>Eukaryota</taxon>
        <taxon>Fungi</taxon>
        <taxon>Dikarya</taxon>
        <taxon>Basidiomycota</taxon>
        <taxon>Pucciniomycotina</taxon>
        <taxon>Pucciniomycetes</taxon>
        <taxon>Pucciniales</taxon>
        <taxon>Sphaerophragmiaceae</taxon>
        <taxon>Austropuccinia</taxon>
    </lineage>
</organism>
<dbReference type="Proteomes" id="UP000765509">
    <property type="component" value="Unassembled WGS sequence"/>
</dbReference>
<evidence type="ECO:0000313" key="3">
    <source>
        <dbReference type="Proteomes" id="UP000765509"/>
    </source>
</evidence>
<evidence type="ECO:0000313" key="2">
    <source>
        <dbReference type="EMBL" id="MBW0501433.1"/>
    </source>
</evidence>
<gene>
    <name evidence="2" type="ORF">O181_041148</name>
</gene>
<proteinExistence type="predicted"/>
<comment type="caution">
    <text evidence="2">The sequence shown here is derived from an EMBL/GenBank/DDBJ whole genome shotgun (WGS) entry which is preliminary data.</text>
</comment>
<reference evidence="2" key="1">
    <citation type="submission" date="2021-03" db="EMBL/GenBank/DDBJ databases">
        <title>Draft genome sequence of rust myrtle Austropuccinia psidii MF-1, a brazilian biotype.</title>
        <authorList>
            <person name="Quecine M.C."/>
            <person name="Pachon D.M.R."/>
            <person name="Bonatelli M.L."/>
            <person name="Correr F.H."/>
            <person name="Franceschini L.M."/>
            <person name="Leite T.F."/>
            <person name="Margarido G.R.A."/>
            <person name="Almeida C.A."/>
            <person name="Ferrarezi J.A."/>
            <person name="Labate C.A."/>
        </authorList>
    </citation>
    <scope>NUCLEOTIDE SEQUENCE</scope>
    <source>
        <strain evidence="2">MF-1</strain>
    </source>
</reference>
<dbReference type="EMBL" id="AVOT02016318">
    <property type="protein sequence ID" value="MBW0501433.1"/>
    <property type="molecule type" value="Genomic_DNA"/>
</dbReference>
<dbReference type="AlphaFoldDB" id="A0A9Q3DIL8"/>